<name>A0AAV7LKD5_PLEWA</name>
<dbReference type="EMBL" id="JANPWB010000015">
    <property type="protein sequence ID" value="KAJ1092055.1"/>
    <property type="molecule type" value="Genomic_DNA"/>
</dbReference>
<feature type="compositionally biased region" description="Polar residues" evidence="1">
    <location>
        <begin position="98"/>
        <end position="107"/>
    </location>
</feature>
<keyword evidence="3" id="KW-1185">Reference proteome</keyword>
<dbReference type="AlphaFoldDB" id="A0AAV7LKD5"/>
<evidence type="ECO:0000256" key="1">
    <source>
        <dbReference type="SAM" id="MobiDB-lite"/>
    </source>
</evidence>
<comment type="caution">
    <text evidence="2">The sequence shown here is derived from an EMBL/GenBank/DDBJ whole genome shotgun (WGS) entry which is preliminary data.</text>
</comment>
<protein>
    <submittedName>
        <fullName evidence="2">Uncharacterized protein</fullName>
    </submittedName>
</protein>
<feature type="region of interest" description="Disordered" evidence="1">
    <location>
        <begin position="85"/>
        <end position="107"/>
    </location>
</feature>
<accession>A0AAV7LKD5</accession>
<evidence type="ECO:0000313" key="2">
    <source>
        <dbReference type="EMBL" id="KAJ1092055.1"/>
    </source>
</evidence>
<dbReference type="Proteomes" id="UP001066276">
    <property type="component" value="Chromosome 11"/>
</dbReference>
<reference evidence="2" key="1">
    <citation type="journal article" date="2022" name="bioRxiv">
        <title>Sequencing and chromosome-scale assembly of the giantPleurodeles waltlgenome.</title>
        <authorList>
            <person name="Brown T."/>
            <person name="Elewa A."/>
            <person name="Iarovenko S."/>
            <person name="Subramanian E."/>
            <person name="Araus A.J."/>
            <person name="Petzold A."/>
            <person name="Susuki M."/>
            <person name="Suzuki K.-i.T."/>
            <person name="Hayashi T."/>
            <person name="Toyoda A."/>
            <person name="Oliveira C."/>
            <person name="Osipova E."/>
            <person name="Leigh N.D."/>
            <person name="Simon A."/>
            <person name="Yun M.H."/>
        </authorList>
    </citation>
    <scope>NUCLEOTIDE SEQUENCE</scope>
    <source>
        <strain evidence="2">20211129_DDA</strain>
        <tissue evidence="2">Liver</tissue>
    </source>
</reference>
<sequence>MEAMEINYGMGPRGTKGTLTSILVVSWNTPLNPTNPINRRAEAACGVHSERDEEERTLEAGEWFANVEREGEDRWDIAREQDDLEDINGTHQPEKEVSPSTATPLTQQVAAFQRNWL</sequence>
<gene>
    <name evidence="2" type="ORF">NDU88_005169</name>
</gene>
<evidence type="ECO:0000313" key="3">
    <source>
        <dbReference type="Proteomes" id="UP001066276"/>
    </source>
</evidence>
<proteinExistence type="predicted"/>
<organism evidence="2 3">
    <name type="scientific">Pleurodeles waltl</name>
    <name type="common">Iberian ribbed newt</name>
    <dbReference type="NCBI Taxonomy" id="8319"/>
    <lineage>
        <taxon>Eukaryota</taxon>
        <taxon>Metazoa</taxon>
        <taxon>Chordata</taxon>
        <taxon>Craniata</taxon>
        <taxon>Vertebrata</taxon>
        <taxon>Euteleostomi</taxon>
        <taxon>Amphibia</taxon>
        <taxon>Batrachia</taxon>
        <taxon>Caudata</taxon>
        <taxon>Salamandroidea</taxon>
        <taxon>Salamandridae</taxon>
        <taxon>Pleurodelinae</taxon>
        <taxon>Pleurodeles</taxon>
    </lineage>
</organism>